<comment type="catalytic activity">
    <reaction evidence="1">
        <text>[protein]-peptidylproline (omega=180) = [protein]-peptidylproline (omega=0)</text>
        <dbReference type="Rhea" id="RHEA:16237"/>
        <dbReference type="Rhea" id="RHEA-COMP:10747"/>
        <dbReference type="Rhea" id="RHEA-COMP:10748"/>
        <dbReference type="ChEBI" id="CHEBI:83833"/>
        <dbReference type="ChEBI" id="CHEBI:83834"/>
        <dbReference type="EC" id="5.2.1.8"/>
    </reaction>
</comment>
<comment type="function">
    <text evidence="7">Involved in protein export. Acts as a chaperone by maintaining the newly synthesized protein in an open conformation. Functions as a peptidyl-prolyl cis-trans isomerase.</text>
</comment>
<keyword evidence="4" id="KW-0697">Rotamase</keyword>
<feature type="domain" description="Trigger factor ribosome-binding bacterial" evidence="8">
    <location>
        <begin position="22"/>
        <end position="91"/>
    </location>
</feature>
<evidence type="ECO:0000256" key="3">
    <source>
        <dbReference type="ARBA" id="ARBA00013194"/>
    </source>
</evidence>
<dbReference type="AlphaFoldDB" id="A0A2P2KST1"/>
<evidence type="ECO:0000256" key="7">
    <source>
        <dbReference type="ARBA" id="ARBA00024849"/>
    </source>
</evidence>
<evidence type="ECO:0000256" key="1">
    <source>
        <dbReference type="ARBA" id="ARBA00000971"/>
    </source>
</evidence>
<keyword evidence="5" id="KW-0143">Chaperone</keyword>
<dbReference type="Gene3D" id="3.30.70.1050">
    <property type="entry name" value="Trigger factor ribosome-binding domain"/>
    <property type="match status" value="1"/>
</dbReference>
<dbReference type="FunFam" id="3.30.70.1050:FF:000004">
    <property type="entry name" value="Trigger factor"/>
    <property type="match status" value="1"/>
</dbReference>
<comment type="similarity">
    <text evidence="2">Belongs to the FKBP-type PPIase family. Tig subfamily.</text>
</comment>
<dbReference type="Pfam" id="PF05697">
    <property type="entry name" value="Trigger_N"/>
    <property type="match status" value="1"/>
</dbReference>
<reference evidence="9" key="1">
    <citation type="submission" date="2018-02" db="EMBL/GenBank/DDBJ databases">
        <title>Rhizophora mucronata_Transcriptome.</title>
        <authorList>
            <person name="Meera S.P."/>
            <person name="Sreeshan A."/>
            <person name="Augustine A."/>
        </authorList>
    </citation>
    <scope>NUCLEOTIDE SEQUENCE</scope>
    <source>
        <tissue evidence="9">Leaf</tissue>
    </source>
</reference>
<keyword evidence="6" id="KW-0413">Isomerase</keyword>
<evidence type="ECO:0000313" key="9">
    <source>
        <dbReference type="EMBL" id="MBX08772.1"/>
    </source>
</evidence>
<evidence type="ECO:0000256" key="4">
    <source>
        <dbReference type="ARBA" id="ARBA00023110"/>
    </source>
</evidence>
<evidence type="ECO:0000256" key="5">
    <source>
        <dbReference type="ARBA" id="ARBA00023186"/>
    </source>
</evidence>
<dbReference type="PANTHER" id="PTHR30560:SF5">
    <property type="entry name" value="OS09G0515400 PROTEIN"/>
    <property type="match status" value="1"/>
</dbReference>
<name>A0A2P2KST1_RHIMU</name>
<protein>
    <recommendedName>
        <fullName evidence="3">peptidylprolyl isomerase</fullName>
        <ecNumber evidence="3">5.2.1.8</ecNumber>
    </recommendedName>
</protein>
<dbReference type="InterPro" id="IPR008881">
    <property type="entry name" value="Trigger_fac_ribosome-bd_bac"/>
</dbReference>
<dbReference type="InterPro" id="IPR005215">
    <property type="entry name" value="Trig_fac"/>
</dbReference>
<dbReference type="GO" id="GO:0043335">
    <property type="term" value="P:protein unfolding"/>
    <property type="evidence" value="ECO:0007669"/>
    <property type="project" value="TreeGrafter"/>
</dbReference>
<dbReference type="GO" id="GO:0003755">
    <property type="term" value="F:peptidyl-prolyl cis-trans isomerase activity"/>
    <property type="evidence" value="ECO:0007669"/>
    <property type="project" value="UniProtKB-KW"/>
</dbReference>
<accession>A0A2P2KST1</accession>
<dbReference type="EMBL" id="GGEC01028288">
    <property type="protein sequence ID" value="MBX08772.1"/>
    <property type="molecule type" value="Transcribed_RNA"/>
</dbReference>
<dbReference type="EC" id="5.2.1.8" evidence="3"/>
<proteinExistence type="inferred from homology"/>
<dbReference type="PANTHER" id="PTHR30560">
    <property type="entry name" value="TRIGGER FACTOR CHAPERONE AND PEPTIDYL-PROLYL CIS/TRANS ISOMERASE"/>
    <property type="match status" value="1"/>
</dbReference>
<evidence type="ECO:0000256" key="6">
    <source>
        <dbReference type="ARBA" id="ARBA00023235"/>
    </source>
</evidence>
<dbReference type="GO" id="GO:0044183">
    <property type="term" value="F:protein folding chaperone"/>
    <property type="evidence" value="ECO:0007669"/>
    <property type="project" value="TreeGrafter"/>
</dbReference>
<sequence length="95" mass="10904">MLGYIFSTMELLQICDYCLKQIPRDVLLEILGPSKVYKQVIKKVINSTVAEYVQKEGLKVSKDLRIEQSFEDLEEAFEPGNIFCFNAVVQIQESP</sequence>
<evidence type="ECO:0000256" key="2">
    <source>
        <dbReference type="ARBA" id="ARBA00005464"/>
    </source>
</evidence>
<organism evidence="9">
    <name type="scientific">Rhizophora mucronata</name>
    <name type="common">Asiatic mangrove</name>
    <dbReference type="NCBI Taxonomy" id="61149"/>
    <lineage>
        <taxon>Eukaryota</taxon>
        <taxon>Viridiplantae</taxon>
        <taxon>Streptophyta</taxon>
        <taxon>Embryophyta</taxon>
        <taxon>Tracheophyta</taxon>
        <taxon>Spermatophyta</taxon>
        <taxon>Magnoliopsida</taxon>
        <taxon>eudicotyledons</taxon>
        <taxon>Gunneridae</taxon>
        <taxon>Pentapetalae</taxon>
        <taxon>rosids</taxon>
        <taxon>fabids</taxon>
        <taxon>Malpighiales</taxon>
        <taxon>Rhizophoraceae</taxon>
        <taxon>Rhizophora</taxon>
    </lineage>
</organism>
<dbReference type="InterPro" id="IPR036611">
    <property type="entry name" value="Trigger_fac_ribosome-bd_sf"/>
</dbReference>
<dbReference type="GO" id="GO:0015031">
    <property type="term" value="P:protein transport"/>
    <property type="evidence" value="ECO:0007669"/>
    <property type="project" value="InterPro"/>
</dbReference>
<dbReference type="GO" id="GO:0043022">
    <property type="term" value="F:ribosome binding"/>
    <property type="evidence" value="ECO:0007669"/>
    <property type="project" value="TreeGrafter"/>
</dbReference>
<dbReference type="GO" id="GO:0051083">
    <property type="term" value="P:'de novo' cotranslational protein folding"/>
    <property type="evidence" value="ECO:0007669"/>
    <property type="project" value="TreeGrafter"/>
</dbReference>
<evidence type="ECO:0000259" key="8">
    <source>
        <dbReference type="Pfam" id="PF05697"/>
    </source>
</evidence>